<feature type="domain" description="HD" evidence="3">
    <location>
        <begin position="165"/>
        <end position="285"/>
    </location>
</feature>
<dbReference type="CDD" id="cd04492">
    <property type="entry name" value="YhaM_OBF_like"/>
    <property type="match status" value="1"/>
</dbReference>
<dbReference type="Pfam" id="PF01966">
    <property type="entry name" value="HD"/>
    <property type="match status" value="1"/>
</dbReference>
<accession>A0A1M6MQB0</accession>
<reference evidence="4 5" key="1">
    <citation type="submission" date="2016-11" db="EMBL/GenBank/DDBJ databases">
        <authorList>
            <person name="Jaros S."/>
            <person name="Januszkiewicz K."/>
            <person name="Wedrychowicz H."/>
        </authorList>
    </citation>
    <scope>NUCLEOTIDE SEQUENCE [LARGE SCALE GENOMIC DNA]</scope>
    <source>
        <strain evidence="4 5">DSM 3090</strain>
    </source>
</reference>
<dbReference type="Pfam" id="PF01336">
    <property type="entry name" value="tRNA_anti-codon"/>
    <property type="match status" value="1"/>
</dbReference>
<dbReference type="InterPro" id="IPR006674">
    <property type="entry name" value="HD_domain"/>
</dbReference>
<keyword evidence="1" id="KW-0378">Hydrolase</keyword>
<dbReference type="GO" id="GO:0003676">
    <property type="term" value="F:nucleic acid binding"/>
    <property type="evidence" value="ECO:0007669"/>
    <property type="project" value="InterPro"/>
</dbReference>
<keyword evidence="5" id="KW-1185">Reference proteome</keyword>
<dbReference type="InterPro" id="IPR012340">
    <property type="entry name" value="NA-bd_OB-fold"/>
</dbReference>
<proteinExistence type="predicted"/>
<dbReference type="InterPro" id="IPR004365">
    <property type="entry name" value="NA-bd_OB_tRNA"/>
</dbReference>
<protein>
    <submittedName>
        <fullName evidence="4">3'-5' exoribonuclease</fullName>
    </submittedName>
</protein>
<dbReference type="EMBL" id="FRAD01000008">
    <property type="protein sequence ID" value="SHJ85586.1"/>
    <property type="molecule type" value="Genomic_DNA"/>
</dbReference>
<dbReference type="GO" id="GO:0016787">
    <property type="term" value="F:hydrolase activity"/>
    <property type="evidence" value="ECO:0007669"/>
    <property type="project" value="UniProtKB-KW"/>
</dbReference>
<organism evidence="4 5">
    <name type="scientific">Hathewaya proteolytica DSM 3090</name>
    <dbReference type="NCBI Taxonomy" id="1121331"/>
    <lineage>
        <taxon>Bacteria</taxon>
        <taxon>Bacillati</taxon>
        <taxon>Bacillota</taxon>
        <taxon>Clostridia</taxon>
        <taxon>Eubacteriales</taxon>
        <taxon>Clostridiaceae</taxon>
        <taxon>Hathewaya</taxon>
    </lineage>
</organism>
<dbReference type="STRING" id="1121331.SAMN02745248_01107"/>
<dbReference type="SUPFAM" id="SSF109604">
    <property type="entry name" value="HD-domain/PDEase-like"/>
    <property type="match status" value="1"/>
</dbReference>
<dbReference type="SUPFAM" id="SSF50249">
    <property type="entry name" value="Nucleic acid-binding proteins"/>
    <property type="match status" value="1"/>
</dbReference>
<dbReference type="PANTHER" id="PTHR37294">
    <property type="entry name" value="3'-5' EXORIBONUCLEASE YHAM"/>
    <property type="match status" value="1"/>
</dbReference>
<evidence type="ECO:0000256" key="1">
    <source>
        <dbReference type="ARBA" id="ARBA00022801"/>
    </source>
</evidence>
<dbReference type="Proteomes" id="UP000183952">
    <property type="component" value="Unassembled WGS sequence"/>
</dbReference>
<evidence type="ECO:0000313" key="5">
    <source>
        <dbReference type="Proteomes" id="UP000183952"/>
    </source>
</evidence>
<dbReference type="Gene3D" id="1.10.3210.10">
    <property type="entry name" value="Hypothetical protein af1432"/>
    <property type="match status" value="1"/>
</dbReference>
<dbReference type="GO" id="GO:0031125">
    <property type="term" value="P:rRNA 3'-end processing"/>
    <property type="evidence" value="ECO:0007669"/>
    <property type="project" value="TreeGrafter"/>
</dbReference>
<dbReference type="OrthoDB" id="9778453at2"/>
<dbReference type="PANTHER" id="PTHR37294:SF1">
    <property type="entry name" value="3'-5' EXORIBONUCLEASE YHAM"/>
    <property type="match status" value="1"/>
</dbReference>
<evidence type="ECO:0000259" key="2">
    <source>
        <dbReference type="Pfam" id="PF01336"/>
    </source>
</evidence>
<evidence type="ECO:0000259" key="3">
    <source>
        <dbReference type="Pfam" id="PF01966"/>
    </source>
</evidence>
<name>A0A1M6MQB0_9CLOT</name>
<dbReference type="Gene3D" id="2.40.50.140">
    <property type="entry name" value="Nucleic acid-binding proteins"/>
    <property type="match status" value="1"/>
</dbReference>
<evidence type="ECO:0000313" key="4">
    <source>
        <dbReference type="EMBL" id="SHJ85586.1"/>
    </source>
</evidence>
<dbReference type="AlphaFoldDB" id="A0A1M6MQB0"/>
<gene>
    <name evidence="4" type="ORF">SAMN02745248_01107</name>
</gene>
<sequence length="319" mass="36890">MVDNRMNVNQLQKGDKVQEYYYIKDCVCKLTNGNNAKFLDINLMDRTGIINAKLWNYREEQDDYIKSNIIVFVTGNVIEWKDKLQLKIDYLRKITEEDKVEVDDFVPVAPYSSMDMYEEILKYKENIKNQDIKNIVEYILNEAGPKVMYYPAAKSNHHSVRSGLLYHTLTMLKAGRALSEIYDFVNSDLLYAGIILHDMAKVQEMNSSELGIVEEYSVEGQLLGHIIIGVRNIETAARAVNASKEVSMLLQHMILTHHYEPEYGSPKKPMFPEAELLHHLDLIDARMYDMNKALSSTEPGMFSDKIWSLDNLSVYRNKL</sequence>
<dbReference type="InterPro" id="IPR050798">
    <property type="entry name" value="YhaM_exoribonuc/phosphodiest"/>
</dbReference>
<feature type="domain" description="OB" evidence="2">
    <location>
        <begin position="33"/>
        <end position="93"/>
    </location>
</feature>
<dbReference type="RefSeq" id="WP_093426678.1">
    <property type="nucleotide sequence ID" value="NZ_FRAD01000008.1"/>
</dbReference>